<protein>
    <submittedName>
        <fullName evidence="1">Uncharacterized protein</fullName>
    </submittedName>
</protein>
<name>A0A9Q0Y8G9_HOLLE</name>
<proteinExistence type="predicted"/>
<sequence>MTEVLTKLLYFFKKNGSLYTFLFLFGKQIKCRLPLIRCLLWGSLMKEDGSPISWRPKMVTLVKLWTPSRWDRSPSFPQSREDLLYE</sequence>
<dbReference type="AlphaFoldDB" id="A0A9Q0Y8G9"/>
<evidence type="ECO:0000313" key="1">
    <source>
        <dbReference type="EMBL" id="KAJ8017533.1"/>
    </source>
</evidence>
<keyword evidence="2" id="KW-1185">Reference proteome</keyword>
<organism evidence="1 2">
    <name type="scientific">Holothuria leucospilota</name>
    <name type="common">Black long sea cucumber</name>
    <name type="synonym">Mertensiothuria leucospilota</name>
    <dbReference type="NCBI Taxonomy" id="206669"/>
    <lineage>
        <taxon>Eukaryota</taxon>
        <taxon>Metazoa</taxon>
        <taxon>Echinodermata</taxon>
        <taxon>Eleutherozoa</taxon>
        <taxon>Echinozoa</taxon>
        <taxon>Holothuroidea</taxon>
        <taxon>Aspidochirotacea</taxon>
        <taxon>Aspidochirotida</taxon>
        <taxon>Holothuriidae</taxon>
        <taxon>Holothuria</taxon>
    </lineage>
</organism>
<accession>A0A9Q0Y8G9</accession>
<dbReference type="EMBL" id="JAIZAY010001574">
    <property type="protein sequence ID" value="KAJ8017533.1"/>
    <property type="molecule type" value="Genomic_DNA"/>
</dbReference>
<gene>
    <name evidence="1" type="ORF">HOLleu_44994</name>
</gene>
<evidence type="ECO:0000313" key="2">
    <source>
        <dbReference type="Proteomes" id="UP001152320"/>
    </source>
</evidence>
<comment type="caution">
    <text evidence="1">The sequence shown here is derived from an EMBL/GenBank/DDBJ whole genome shotgun (WGS) entry which is preliminary data.</text>
</comment>
<dbReference type="Proteomes" id="UP001152320">
    <property type="component" value="Unassembled WGS sequence"/>
</dbReference>
<reference evidence="1" key="1">
    <citation type="submission" date="2021-10" db="EMBL/GenBank/DDBJ databases">
        <title>Tropical sea cucumber genome reveals ecological adaptation and Cuvierian tubules defense mechanism.</title>
        <authorList>
            <person name="Chen T."/>
        </authorList>
    </citation>
    <scope>NUCLEOTIDE SEQUENCE</scope>
    <source>
        <strain evidence="1">Nanhai2018</strain>
        <tissue evidence="1">Muscle</tissue>
    </source>
</reference>